<dbReference type="Proteomes" id="UP000698222">
    <property type="component" value="Unassembled WGS sequence"/>
</dbReference>
<sequence length="203" mass="22048">MTTLTFLGLTGGAGTTTLVAMTLLAHPGSERTLPELASHDPATLEQRVGRSFPTVIGDRRITDAGRFTPQKLHGALHDGHAVLVSPVGARGDLAIDNATAHLGQGSRRVLGPHVSVARIAVNGPVRIPRHEYDSFALPYDRLLAHGTPINALWERLGRRTTDAMSRWHQILEDHLWRTQPADAAVLDQLQEPAPEASPWTQPE</sequence>
<reference evidence="1 2" key="1">
    <citation type="submission" date="2021-03" db="EMBL/GenBank/DDBJ databases">
        <title>Sequencing the genomes of 1000 actinobacteria strains.</title>
        <authorList>
            <person name="Klenk H.-P."/>
        </authorList>
    </citation>
    <scope>NUCLEOTIDE SEQUENCE [LARGE SCALE GENOMIC DNA]</scope>
    <source>
        <strain evidence="1 2">DSM 14564</strain>
    </source>
</reference>
<organism evidence="1 2">
    <name type="scientific">Brachybacterium fresconis</name>
    <dbReference type="NCBI Taxonomy" id="173363"/>
    <lineage>
        <taxon>Bacteria</taxon>
        <taxon>Bacillati</taxon>
        <taxon>Actinomycetota</taxon>
        <taxon>Actinomycetes</taxon>
        <taxon>Micrococcales</taxon>
        <taxon>Dermabacteraceae</taxon>
        <taxon>Brachybacterium</taxon>
    </lineage>
</organism>
<keyword evidence="2" id="KW-1185">Reference proteome</keyword>
<dbReference type="EMBL" id="JAGIOC010000001">
    <property type="protein sequence ID" value="MBP2407313.1"/>
    <property type="molecule type" value="Genomic_DNA"/>
</dbReference>
<evidence type="ECO:0000313" key="2">
    <source>
        <dbReference type="Proteomes" id="UP000698222"/>
    </source>
</evidence>
<accession>A0ABS4YEV0</accession>
<evidence type="ECO:0000313" key="1">
    <source>
        <dbReference type="EMBL" id="MBP2407313.1"/>
    </source>
</evidence>
<comment type="caution">
    <text evidence="1">The sequence shown here is derived from an EMBL/GenBank/DDBJ whole genome shotgun (WGS) entry which is preliminary data.</text>
</comment>
<protein>
    <submittedName>
        <fullName evidence="1">Uncharacterized protein</fullName>
    </submittedName>
</protein>
<dbReference type="RefSeq" id="WP_209886316.1">
    <property type="nucleotide sequence ID" value="NZ_BAAAJV010000022.1"/>
</dbReference>
<name>A0ABS4YEV0_9MICO</name>
<proteinExistence type="predicted"/>
<gene>
    <name evidence="1" type="ORF">JOF44_000216</name>
</gene>